<protein>
    <submittedName>
        <fullName evidence="1">Uncharacterized protein</fullName>
    </submittedName>
</protein>
<gene>
    <name evidence="1" type="ORF">IAB73_02905</name>
</gene>
<reference evidence="1" key="1">
    <citation type="submission" date="2020-10" db="EMBL/GenBank/DDBJ databases">
        <authorList>
            <person name="Gilroy R."/>
        </authorList>
    </citation>
    <scope>NUCLEOTIDE SEQUENCE</scope>
    <source>
        <strain evidence="1">ChiSxjej2B14-6234</strain>
    </source>
</reference>
<proteinExistence type="predicted"/>
<evidence type="ECO:0000313" key="1">
    <source>
        <dbReference type="EMBL" id="HIQ71144.1"/>
    </source>
</evidence>
<reference evidence="1" key="2">
    <citation type="journal article" date="2021" name="PeerJ">
        <title>Extensive microbial diversity within the chicken gut microbiome revealed by metagenomics and culture.</title>
        <authorList>
            <person name="Gilroy R."/>
            <person name="Ravi A."/>
            <person name="Getino M."/>
            <person name="Pursley I."/>
            <person name="Horton D.L."/>
            <person name="Alikhan N.F."/>
            <person name="Baker D."/>
            <person name="Gharbi K."/>
            <person name="Hall N."/>
            <person name="Watson M."/>
            <person name="Adriaenssens E.M."/>
            <person name="Foster-Nyarko E."/>
            <person name="Jarju S."/>
            <person name="Secka A."/>
            <person name="Antonio M."/>
            <person name="Oren A."/>
            <person name="Chaudhuri R.R."/>
            <person name="La Ragione R."/>
            <person name="Hildebrand F."/>
            <person name="Pallen M.J."/>
        </authorList>
    </citation>
    <scope>NUCLEOTIDE SEQUENCE</scope>
    <source>
        <strain evidence="1">ChiSxjej2B14-6234</strain>
    </source>
</reference>
<sequence length="81" mass="9585">MNAEGTLIWTVSIKDRLEPEMDIWTATFSTEKKADDFIEKAKEKLRSYDALNTTDVIKDRSYLDDEMYLSWIDARWDEEGE</sequence>
<dbReference type="EMBL" id="DVFJ01000009">
    <property type="protein sequence ID" value="HIQ71144.1"/>
    <property type="molecule type" value="Genomic_DNA"/>
</dbReference>
<comment type="caution">
    <text evidence="1">The sequence shown here is derived from an EMBL/GenBank/DDBJ whole genome shotgun (WGS) entry which is preliminary data.</text>
</comment>
<dbReference type="Proteomes" id="UP000886887">
    <property type="component" value="Unassembled WGS sequence"/>
</dbReference>
<accession>A0A9D0Z8K9</accession>
<evidence type="ECO:0000313" key="2">
    <source>
        <dbReference type="Proteomes" id="UP000886887"/>
    </source>
</evidence>
<organism evidence="1 2">
    <name type="scientific">Candidatus Onthenecus intestinigallinarum</name>
    <dbReference type="NCBI Taxonomy" id="2840875"/>
    <lineage>
        <taxon>Bacteria</taxon>
        <taxon>Bacillati</taxon>
        <taxon>Bacillota</taxon>
        <taxon>Clostridia</taxon>
        <taxon>Eubacteriales</taxon>
        <taxon>Candidatus Onthenecus</taxon>
    </lineage>
</organism>
<dbReference type="AlphaFoldDB" id="A0A9D0Z8K9"/>
<name>A0A9D0Z8K9_9FIRM</name>